<evidence type="ECO:0000256" key="3">
    <source>
        <dbReference type="ARBA" id="ARBA00023002"/>
    </source>
</evidence>
<sequence length="183" mass="19334">MTLAPTPGQTVGPFFHYALPYEGDSDLVPIGAPGAIRLHGTVADGAGAPVIDAIIEVWQAGPDGRVVRAAGSLHRDGYTFTGFGRAATDRAGHYSFTTLTPGGVDGGLPFFALTVFARGLTHRLNTRAYLPVPDGADDALLRAAGQRRRTLLTTADADGYRFDVHFQGPDETVFLTTPGERVP</sequence>
<dbReference type="InterPro" id="IPR012786">
    <property type="entry name" value="Protocat_dOase_a"/>
</dbReference>
<comment type="similarity">
    <text evidence="1">Belongs to the intradiol ring-cleavage dioxygenase family.</text>
</comment>
<dbReference type="Pfam" id="PF00775">
    <property type="entry name" value="Dioxygenase_C"/>
    <property type="match status" value="1"/>
</dbReference>
<dbReference type="RefSeq" id="WP_106211125.1">
    <property type="nucleotide sequence ID" value="NZ_PVZF01000006.1"/>
</dbReference>
<keyword evidence="2 5" id="KW-0223">Dioxygenase</keyword>
<comment type="caution">
    <text evidence="5">The sequence shown here is derived from an EMBL/GenBank/DDBJ whole genome shotgun (WGS) entry which is preliminary data.</text>
</comment>
<keyword evidence="3" id="KW-0560">Oxidoreductase</keyword>
<keyword evidence="6" id="KW-1185">Reference proteome</keyword>
<dbReference type="SUPFAM" id="SSF49482">
    <property type="entry name" value="Aromatic compound dioxygenase"/>
    <property type="match status" value="1"/>
</dbReference>
<evidence type="ECO:0000313" key="6">
    <source>
        <dbReference type="Proteomes" id="UP000238083"/>
    </source>
</evidence>
<evidence type="ECO:0000259" key="4">
    <source>
        <dbReference type="Pfam" id="PF00775"/>
    </source>
</evidence>
<dbReference type="Proteomes" id="UP000238083">
    <property type="component" value="Unassembled WGS sequence"/>
</dbReference>
<feature type="domain" description="Intradiol ring-cleavage dioxygenases" evidence="4">
    <location>
        <begin position="35"/>
        <end position="103"/>
    </location>
</feature>
<accession>A0A2T0R3M5</accession>
<gene>
    <name evidence="5" type="ORF">CLV37_106194</name>
</gene>
<dbReference type="Gene3D" id="2.60.130.10">
    <property type="entry name" value="Aromatic compound dioxygenase"/>
    <property type="match status" value="1"/>
</dbReference>
<dbReference type="OrthoDB" id="9805815at2"/>
<dbReference type="NCBIfam" id="TIGR02423">
    <property type="entry name" value="protocat_alph"/>
    <property type="match status" value="1"/>
</dbReference>
<dbReference type="AlphaFoldDB" id="A0A2T0R3M5"/>
<dbReference type="PANTHER" id="PTHR33711">
    <property type="entry name" value="DIOXYGENASE, PUTATIVE (AFU_ORTHOLOGUE AFUA_2G02910)-RELATED"/>
    <property type="match status" value="1"/>
</dbReference>
<dbReference type="InterPro" id="IPR050770">
    <property type="entry name" value="Intradiol_RC_Dioxygenase"/>
</dbReference>
<dbReference type="EMBL" id="PVZF01000006">
    <property type="protein sequence ID" value="PRY14635.1"/>
    <property type="molecule type" value="Genomic_DNA"/>
</dbReference>
<dbReference type="PANTHER" id="PTHR33711:SF9">
    <property type="entry name" value="PROTOCATECHUATE 3,4-DIOXYGENASE ALPHA CHAIN"/>
    <property type="match status" value="1"/>
</dbReference>
<evidence type="ECO:0000256" key="1">
    <source>
        <dbReference type="ARBA" id="ARBA00007825"/>
    </source>
</evidence>
<dbReference type="InterPro" id="IPR000627">
    <property type="entry name" value="Intradiol_dOase_C"/>
</dbReference>
<dbReference type="GO" id="GO:0018578">
    <property type="term" value="F:protocatechuate 3,4-dioxygenase activity"/>
    <property type="evidence" value="ECO:0007669"/>
    <property type="project" value="InterPro"/>
</dbReference>
<proteinExistence type="inferred from homology"/>
<dbReference type="InterPro" id="IPR015889">
    <property type="entry name" value="Intradiol_dOase_core"/>
</dbReference>
<reference evidence="5 6" key="1">
    <citation type="submission" date="2018-03" db="EMBL/GenBank/DDBJ databases">
        <title>Genomic Encyclopedia of Archaeal and Bacterial Type Strains, Phase II (KMG-II): from individual species to whole genera.</title>
        <authorList>
            <person name="Goeker M."/>
        </authorList>
    </citation>
    <scope>NUCLEOTIDE SEQUENCE [LARGE SCALE GENOMIC DNA]</scope>
    <source>
        <strain evidence="5 6">DSM 19711</strain>
    </source>
</reference>
<evidence type="ECO:0000313" key="5">
    <source>
        <dbReference type="EMBL" id="PRY14635.1"/>
    </source>
</evidence>
<name>A0A2T0R3M5_9ACTN</name>
<dbReference type="GO" id="GO:0008199">
    <property type="term" value="F:ferric iron binding"/>
    <property type="evidence" value="ECO:0007669"/>
    <property type="project" value="InterPro"/>
</dbReference>
<protein>
    <submittedName>
        <fullName evidence="5">Protocatechuate 3,4-dioxygenase alpha subunit</fullName>
    </submittedName>
</protein>
<evidence type="ECO:0000256" key="2">
    <source>
        <dbReference type="ARBA" id="ARBA00022964"/>
    </source>
</evidence>
<organism evidence="5 6">
    <name type="scientific">Kineococcus rhizosphaerae</name>
    <dbReference type="NCBI Taxonomy" id="559628"/>
    <lineage>
        <taxon>Bacteria</taxon>
        <taxon>Bacillati</taxon>
        <taxon>Actinomycetota</taxon>
        <taxon>Actinomycetes</taxon>
        <taxon>Kineosporiales</taxon>
        <taxon>Kineosporiaceae</taxon>
        <taxon>Kineococcus</taxon>
    </lineage>
</organism>